<reference evidence="1 2" key="1">
    <citation type="submission" date="2018-06" db="EMBL/GenBank/DDBJ databases">
        <title>Complete Genomes of Monosporascus.</title>
        <authorList>
            <person name="Robinson A.J."/>
            <person name="Natvig D.O."/>
        </authorList>
    </citation>
    <scope>NUCLEOTIDE SEQUENCE [LARGE SCALE GENOMIC DNA]</scope>
    <source>
        <strain evidence="1 2">CBS 110550</strain>
    </source>
</reference>
<sequence>MLHLQMLNEMEGGVQGGTTSASNADIDDLLVRQCDTEVPIPKQLENSAVQSPRMFVKVGPTRGFVELGLLAASNYTLNHLQSMALQLMCRFLDKYIANPDSTN</sequence>
<evidence type="ECO:0000313" key="2">
    <source>
        <dbReference type="Proteomes" id="UP000293360"/>
    </source>
</evidence>
<dbReference type="Proteomes" id="UP000293360">
    <property type="component" value="Unassembled WGS sequence"/>
</dbReference>
<name>A0A4Q4SWT1_9PEZI</name>
<comment type="caution">
    <text evidence="1">The sequence shown here is derived from an EMBL/GenBank/DDBJ whole genome shotgun (WGS) entry which is preliminary data.</text>
</comment>
<evidence type="ECO:0000313" key="1">
    <source>
        <dbReference type="EMBL" id="RYO88458.1"/>
    </source>
</evidence>
<dbReference type="EMBL" id="QJNU01000721">
    <property type="protein sequence ID" value="RYO88458.1"/>
    <property type="molecule type" value="Genomic_DNA"/>
</dbReference>
<protein>
    <submittedName>
        <fullName evidence="1">Uncharacterized protein</fullName>
    </submittedName>
</protein>
<organism evidence="1 2">
    <name type="scientific">Monosporascus ibericus</name>
    <dbReference type="NCBI Taxonomy" id="155417"/>
    <lineage>
        <taxon>Eukaryota</taxon>
        <taxon>Fungi</taxon>
        <taxon>Dikarya</taxon>
        <taxon>Ascomycota</taxon>
        <taxon>Pezizomycotina</taxon>
        <taxon>Sordariomycetes</taxon>
        <taxon>Xylariomycetidae</taxon>
        <taxon>Xylariales</taxon>
        <taxon>Xylariales incertae sedis</taxon>
        <taxon>Monosporascus</taxon>
    </lineage>
</organism>
<gene>
    <name evidence="1" type="ORF">DL764_008723</name>
</gene>
<proteinExistence type="predicted"/>
<accession>A0A4Q4SWT1</accession>
<dbReference type="OrthoDB" id="5210233at2759"/>
<keyword evidence="2" id="KW-1185">Reference proteome</keyword>
<dbReference type="AlphaFoldDB" id="A0A4Q4SWT1"/>